<dbReference type="InterPro" id="IPR027417">
    <property type="entry name" value="P-loop_NTPase"/>
</dbReference>
<dbReference type="SMART" id="SM00382">
    <property type="entry name" value="AAA"/>
    <property type="match status" value="1"/>
</dbReference>
<feature type="region of interest" description="Disordered" evidence="3">
    <location>
        <begin position="278"/>
        <end position="319"/>
    </location>
</feature>
<comment type="caution">
    <text evidence="5">The sequence shown here is derived from an EMBL/GenBank/DDBJ whole genome shotgun (WGS) entry which is preliminary data.</text>
</comment>
<dbReference type="PANTHER" id="PTHR43119:SF1">
    <property type="entry name" value="ABC TRANSPORTER DOMAIN-CONTAINING PROTEIN"/>
    <property type="match status" value="1"/>
</dbReference>
<feature type="compositionally biased region" description="Pro residues" evidence="3">
    <location>
        <begin position="294"/>
        <end position="312"/>
    </location>
</feature>
<evidence type="ECO:0000313" key="6">
    <source>
        <dbReference type="Proteomes" id="UP000588277"/>
    </source>
</evidence>
<dbReference type="PROSITE" id="PS50893">
    <property type="entry name" value="ABC_TRANSPORTER_2"/>
    <property type="match status" value="1"/>
</dbReference>
<accession>A0A7Y0I062</accession>
<evidence type="ECO:0000256" key="2">
    <source>
        <dbReference type="ARBA" id="ARBA00022840"/>
    </source>
</evidence>
<evidence type="ECO:0000313" key="5">
    <source>
        <dbReference type="EMBL" id="NMN01133.1"/>
    </source>
</evidence>
<evidence type="ECO:0000259" key="4">
    <source>
        <dbReference type="PROSITE" id="PS50893"/>
    </source>
</evidence>
<name>A0A7Y0I062_9BIFI</name>
<feature type="domain" description="ABC transporter" evidence="4">
    <location>
        <begin position="45"/>
        <end position="304"/>
    </location>
</feature>
<dbReference type="GO" id="GO:0005524">
    <property type="term" value="F:ATP binding"/>
    <property type="evidence" value="ECO:0007669"/>
    <property type="project" value="UniProtKB-KW"/>
</dbReference>
<dbReference type="Gene3D" id="3.40.50.300">
    <property type="entry name" value="P-loop containing nucleotide triphosphate hydrolases"/>
    <property type="match status" value="1"/>
</dbReference>
<dbReference type="GO" id="GO:0016887">
    <property type="term" value="F:ATP hydrolysis activity"/>
    <property type="evidence" value="ECO:0007669"/>
    <property type="project" value="InterPro"/>
</dbReference>
<dbReference type="InterPro" id="IPR003439">
    <property type="entry name" value="ABC_transporter-like_ATP-bd"/>
</dbReference>
<dbReference type="PROSITE" id="PS00211">
    <property type="entry name" value="ABC_TRANSPORTER_1"/>
    <property type="match status" value="1"/>
</dbReference>
<reference evidence="5 6" key="1">
    <citation type="submission" date="2020-02" db="EMBL/GenBank/DDBJ databases">
        <title>Characterization of phylogenetic diversity of novel bifidobacterial species isolated in Czech ZOOs.</title>
        <authorList>
            <person name="Lugli G.A."/>
            <person name="Vera N.B."/>
            <person name="Ventura M."/>
        </authorList>
    </citation>
    <scope>NUCLEOTIDE SEQUENCE [LARGE SCALE GENOMIC DNA]</scope>
    <source>
        <strain evidence="5 6">DSM 109958</strain>
    </source>
</reference>
<dbReference type="PANTHER" id="PTHR43119">
    <property type="entry name" value="ABC TRANSPORT PROTEIN ATP-BINDING COMPONENT-RELATED"/>
    <property type="match status" value="1"/>
</dbReference>
<sequence length="319" mass="33465">MRLPRGDRNNTVARMNTHTRLVLSAAHVTCRVPRTVAKAAADGEVTLPTLFRHLHRRGAGAAAAGASDEGGAETLRTLFADLAFSLDAGDIVDLVGPSGAGKSTLLTAIAQLNPHAEAELTLEGTPSTAMSPELWRRQVAYLPQRPTLTGATVREAVLMPFTLRVHRKAADGSSLAERRPDEATLRRTLDVVGCTDIELDRPPQDLSVGQQARVCLLRTLLTAPKVMLADEVDAGLDEENADKVGAILAYAAEHKGMAIVRVRHRSADGRANRTLRLAGGTLTEETGAAAPVPSAAPVPPAAPVPSAAPVPPGTEGSAR</sequence>
<protein>
    <submittedName>
        <fullName evidence="5">ABC transporter ATP-binding protein</fullName>
    </submittedName>
</protein>
<dbReference type="Pfam" id="PF00005">
    <property type="entry name" value="ABC_tran"/>
    <property type="match status" value="1"/>
</dbReference>
<dbReference type="SUPFAM" id="SSF52540">
    <property type="entry name" value="P-loop containing nucleoside triphosphate hydrolases"/>
    <property type="match status" value="1"/>
</dbReference>
<dbReference type="EMBL" id="JAAIIH010000017">
    <property type="protein sequence ID" value="NMN01133.1"/>
    <property type="molecule type" value="Genomic_DNA"/>
</dbReference>
<keyword evidence="2 5" id="KW-0067">ATP-binding</keyword>
<dbReference type="InterPro" id="IPR017871">
    <property type="entry name" value="ABC_transporter-like_CS"/>
</dbReference>
<gene>
    <name evidence="5" type="ORF">G1C96_1718</name>
</gene>
<dbReference type="AlphaFoldDB" id="A0A7Y0I062"/>
<keyword evidence="1" id="KW-0547">Nucleotide-binding</keyword>
<evidence type="ECO:0000256" key="3">
    <source>
        <dbReference type="SAM" id="MobiDB-lite"/>
    </source>
</evidence>
<organism evidence="5 6">
    <name type="scientific">Bifidobacterium moraviense</name>
    <dbReference type="NCBI Taxonomy" id="2675323"/>
    <lineage>
        <taxon>Bacteria</taxon>
        <taxon>Bacillati</taxon>
        <taxon>Actinomycetota</taxon>
        <taxon>Actinomycetes</taxon>
        <taxon>Bifidobacteriales</taxon>
        <taxon>Bifidobacteriaceae</taxon>
        <taxon>Bifidobacterium</taxon>
    </lineage>
</organism>
<keyword evidence="6" id="KW-1185">Reference proteome</keyword>
<proteinExistence type="predicted"/>
<evidence type="ECO:0000256" key="1">
    <source>
        <dbReference type="ARBA" id="ARBA00022741"/>
    </source>
</evidence>
<dbReference type="InterPro" id="IPR003593">
    <property type="entry name" value="AAA+_ATPase"/>
</dbReference>
<dbReference type="Proteomes" id="UP000588277">
    <property type="component" value="Unassembled WGS sequence"/>
</dbReference>